<dbReference type="Proteomes" id="UP000179920">
    <property type="component" value="Chromosome XVI"/>
</dbReference>
<accession>A0A1K0GAN8</accession>
<protein>
    <recommendedName>
        <fullName evidence="4">Retrotransposon gag domain-containing protein</fullName>
    </recommendedName>
</protein>
<dbReference type="OrthoDB" id="3263571at2759"/>
<evidence type="ECO:0000256" key="1">
    <source>
        <dbReference type="SAM" id="MobiDB-lite"/>
    </source>
</evidence>
<gene>
    <name evidence="2" type="ORF">UBRO_20866</name>
</gene>
<evidence type="ECO:0000313" key="3">
    <source>
        <dbReference type="Proteomes" id="UP000179920"/>
    </source>
</evidence>
<dbReference type="AlphaFoldDB" id="A0A1K0GAN8"/>
<organism evidence="2 3">
    <name type="scientific">Ustilago bromivora</name>
    <dbReference type="NCBI Taxonomy" id="307758"/>
    <lineage>
        <taxon>Eukaryota</taxon>
        <taxon>Fungi</taxon>
        <taxon>Dikarya</taxon>
        <taxon>Basidiomycota</taxon>
        <taxon>Ustilaginomycotina</taxon>
        <taxon>Ustilaginomycetes</taxon>
        <taxon>Ustilaginales</taxon>
        <taxon>Ustilaginaceae</taxon>
        <taxon>Ustilago</taxon>
    </lineage>
</organism>
<proteinExistence type="predicted"/>
<feature type="region of interest" description="Disordered" evidence="1">
    <location>
        <begin position="33"/>
        <end position="56"/>
    </location>
</feature>
<dbReference type="EMBL" id="LT558132">
    <property type="protein sequence ID" value="SAM85013.1"/>
    <property type="molecule type" value="Genomic_DNA"/>
</dbReference>
<name>A0A1K0GAN8_9BASI</name>
<reference evidence="3" key="1">
    <citation type="submission" date="2016-04" db="EMBL/GenBank/DDBJ databases">
        <authorList>
            <person name="Guldener U."/>
            <person name="Guldener U."/>
        </authorList>
    </citation>
    <scope>NUCLEOTIDE SEQUENCE [LARGE SCALE GENOMIC DNA]</scope>
    <source>
        <strain evidence="3">UB2112</strain>
    </source>
</reference>
<sequence>MDQDKCLYTDHKKYTSPTGARYTKPCAELYSNEEEGDTSIIGEPHSTQPKALSTPFPKSNPRDVKIFILKAEAWFRFNQVYNHESMINHTSSQLDGNTFEWWTSKLCVNQVHQGKLFHDWQFFTQCLTEQFNPRNIRVEAYNKLLNLRLKSDVSQGLRRRSWTCIDAQHAHKKGKQLDRRVTIVFGKKGHNELIQWI</sequence>
<evidence type="ECO:0000313" key="2">
    <source>
        <dbReference type="EMBL" id="SAM85013.1"/>
    </source>
</evidence>
<evidence type="ECO:0008006" key="4">
    <source>
        <dbReference type="Google" id="ProtNLM"/>
    </source>
</evidence>